<dbReference type="SUPFAM" id="SSF47473">
    <property type="entry name" value="EF-hand"/>
    <property type="match status" value="1"/>
</dbReference>
<name>A0A8J1YBH5_OWEFU</name>
<reference evidence="1" key="1">
    <citation type="submission" date="2022-03" db="EMBL/GenBank/DDBJ databases">
        <authorList>
            <person name="Martin C."/>
        </authorList>
    </citation>
    <scope>NUCLEOTIDE SEQUENCE</scope>
</reference>
<dbReference type="AlphaFoldDB" id="A0A8J1YBH5"/>
<dbReference type="Proteomes" id="UP000749559">
    <property type="component" value="Unassembled WGS sequence"/>
</dbReference>
<keyword evidence="2" id="KW-1185">Reference proteome</keyword>
<comment type="caution">
    <text evidence="1">The sequence shown here is derived from an EMBL/GenBank/DDBJ whole genome shotgun (WGS) entry which is preliminary data.</text>
</comment>
<protein>
    <submittedName>
        <fullName evidence="1">Uncharacterized protein</fullName>
    </submittedName>
</protein>
<gene>
    <name evidence="1" type="ORF">OFUS_LOCUS13496</name>
</gene>
<dbReference type="InterPro" id="IPR011992">
    <property type="entry name" value="EF-hand-dom_pair"/>
</dbReference>
<feature type="non-terminal residue" evidence="1">
    <location>
        <position position="1"/>
    </location>
</feature>
<proteinExistence type="predicted"/>
<dbReference type="EMBL" id="CAIIXF020000006">
    <property type="protein sequence ID" value="CAH1787867.1"/>
    <property type="molecule type" value="Genomic_DNA"/>
</dbReference>
<accession>A0A8J1YBH5</accession>
<organism evidence="1 2">
    <name type="scientific">Owenia fusiformis</name>
    <name type="common">Polychaete worm</name>
    <dbReference type="NCBI Taxonomy" id="6347"/>
    <lineage>
        <taxon>Eukaryota</taxon>
        <taxon>Metazoa</taxon>
        <taxon>Spiralia</taxon>
        <taxon>Lophotrochozoa</taxon>
        <taxon>Annelida</taxon>
        <taxon>Polychaeta</taxon>
        <taxon>Sedentaria</taxon>
        <taxon>Canalipalpata</taxon>
        <taxon>Sabellida</taxon>
        <taxon>Oweniida</taxon>
        <taxon>Oweniidae</taxon>
        <taxon>Owenia</taxon>
    </lineage>
</organism>
<evidence type="ECO:0000313" key="1">
    <source>
        <dbReference type="EMBL" id="CAH1787867.1"/>
    </source>
</evidence>
<evidence type="ECO:0000313" key="2">
    <source>
        <dbReference type="Proteomes" id="UP000749559"/>
    </source>
</evidence>
<sequence length="124" mass="14095">ANVRICSYKGRCRFVRKQICGTGKVDIDTTDDDLEEIRKGKNHATGMPVEFNFYDMKQDGVIYPQEMASTLCMKVKQTKQVIDSCDKDGDHGLNRGEFENCEFAFENRPLDSGKEPLFTVEGED</sequence>
<dbReference type="Gene3D" id="1.10.238.10">
    <property type="entry name" value="EF-hand"/>
    <property type="match status" value="1"/>
</dbReference>